<dbReference type="EMBL" id="VTAW01000019">
    <property type="protein sequence ID" value="TYT61378.1"/>
    <property type="molecule type" value="Genomic_DNA"/>
</dbReference>
<keyword evidence="2" id="KW-1185">Reference proteome</keyword>
<proteinExistence type="predicted"/>
<protein>
    <submittedName>
        <fullName evidence="1">Uncharacterized protein</fullName>
    </submittedName>
</protein>
<dbReference type="AlphaFoldDB" id="A0A5D5AHP4"/>
<dbReference type="Proteomes" id="UP000324104">
    <property type="component" value="Unassembled WGS sequence"/>
</dbReference>
<reference evidence="1 2" key="1">
    <citation type="submission" date="2019-08" db="EMBL/GenBank/DDBJ databases">
        <title>Archaea genome.</title>
        <authorList>
            <person name="Kajale S."/>
            <person name="Shouche Y."/>
            <person name="Deshpande N."/>
            <person name="Sharma A."/>
        </authorList>
    </citation>
    <scope>NUCLEOTIDE SEQUENCE [LARGE SCALE GENOMIC DNA]</scope>
    <source>
        <strain evidence="1 2">ESP3B_9</strain>
    </source>
</reference>
<comment type="caution">
    <text evidence="1">The sequence shown here is derived from an EMBL/GenBank/DDBJ whole genome shotgun (WGS) entry which is preliminary data.</text>
</comment>
<sequence length="92" mass="10807">MDPVETVFEASDGQYYTAWQVRRRLESGRWRCCLRQRDPDRRLVETECAQLLFLVATDPRALPDWTELRIERTATHVVDTRSSLSQPVGRRS</sequence>
<name>A0A5D5AHP4_9EURY</name>
<accession>A0A5D5AHP4</accession>
<evidence type="ECO:0000313" key="1">
    <source>
        <dbReference type="EMBL" id="TYT61378.1"/>
    </source>
</evidence>
<evidence type="ECO:0000313" key="2">
    <source>
        <dbReference type="Proteomes" id="UP000324104"/>
    </source>
</evidence>
<organism evidence="1 2">
    <name type="scientific">Natrialba swarupiae</name>
    <dbReference type="NCBI Taxonomy" id="2448032"/>
    <lineage>
        <taxon>Archaea</taxon>
        <taxon>Methanobacteriati</taxon>
        <taxon>Methanobacteriota</taxon>
        <taxon>Stenosarchaea group</taxon>
        <taxon>Halobacteria</taxon>
        <taxon>Halobacteriales</taxon>
        <taxon>Natrialbaceae</taxon>
        <taxon>Natrialba</taxon>
    </lineage>
</organism>
<gene>
    <name evidence="1" type="ORF">FYC77_14170</name>
</gene>